<sequence>MGQRVSRREKAERGGECVDGVNPRTTLTPTDHTAELHPRPDETPVGTGEGGGQERKERGGDKTKKKRQKKRRFRRFASFFCCLSRPKSTKAQGEQVEQGEEDQGTDGTPSRSCTDDQTSLQDVTCSVEDNDHQEAPFSAPEVPPTAEDQQMEDVQPQDQDSPVSPSADHSPSHLLRHLDCDKIMRDEDPICWTYSIGEKLGEGGCGSVFAGTRVEDGLQVAVKFTEKGEDEPYLSLPDHPNPVPAEVALTVMANQGPRCHHIIELLDWQDNPDHYIMAIDAAVVCCSRGVFHRDIKMSNLLVNTETMEVKLIDFGVGDLLKSSPYIFFSGTANFCPPEYFTKGEYLGKQATVWSLGVLLFNMMTNRYPYSSDIKLMDANVWTEPDFSDECCRFIRGCLKSDPEQRVLLEEMLSHDWFKNIYCNCHVGHGEVSLASGGLTQVAPPSLQPLRLAGLAGLALASCGAGRPWLRLAPWLEAVVLASCGTTRLWIGVIQSMPELSVKPASQDPLTATPEVPSTGVQIPEIHVTDPSGSQVTYFTSSLVPEIPHTADPKILATGSWVQEILSGPLLEINVNAALNAAAPESAEVSEVSHRHGMSRDRRFLTQSGHTDTRHVHHKGSSHNGKEQKEVPVKAAPVFAVVASASAGVKGSFSPRTPLSTSLVPEVPAKAALV</sequence>
<feature type="compositionally biased region" description="Basic and acidic residues" evidence="10">
    <location>
        <begin position="1"/>
        <end position="16"/>
    </location>
</feature>
<keyword evidence="5" id="KW-0547">Nucleotide-binding</keyword>
<protein>
    <recommendedName>
        <fullName evidence="2">non-specific serine/threonine protein kinase</fullName>
        <ecNumber evidence="2">2.7.11.1</ecNumber>
    </recommendedName>
</protein>
<evidence type="ECO:0000256" key="3">
    <source>
        <dbReference type="ARBA" id="ARBA00022527"/>
    </source>
</evidence>
<dbReference type="SMART" id="SM00220">
    <property type="entry name" value="S_TKc"/>
    <property type="match status" value="1"/>
</dbReference>
<evidence type="ECO:0000256" key="8">
    <source>
        <dbReference type="ARBA" id="ARBA00047899"/>
    </source>
</evidence>
<evidence type="ECO:0000313" key="13">
    <source>
        <dbReference type="Proteomes" id="UP000830375"/>
    </source>
</evidence>
<feature type="compositionally biased region" description="Basic residues" evidence="10">
    <location>
        <begin position="63"/>
        <end position="72"/>
    </location>
</feature>
<evidence type="ECO:0000256" key="10">
    <source>
        <dbReference type="SAM" id="MobiDB-lite"/>
    </source>
</evidence>
<dbReference type="EC" id="2.7.11.1" evidence="2"/>
<evidence type="ECO:0000256" key="5">
    <source>
        <dbReference type="ARBA" id="ARBA00022741"/>
    </source>
</evidence>
<evidence type="ECO:0000256" key="1">
    <source>
        <dbReference type="ARBA" id="ARBA00005505"/>
    </source>
</evidence>
<dbReference type="Proteomes" id="UP000830375">
    <property type="component" value="Unassembled WGS sequence"/>
</dbReference>
<dbReference type="InterPro" id="IPR000719">
    <property type="entry name" value="Prot_kinase_dom"/>
</dbReference>
<feature type="domain" description="Protein kinase" evidence="11">
    <location>
        <begin position="194"/>
        <end position="417"/>
    </location>
</feature>
<keyword evidence="3" id="KW-0723">Serine/threonine-protein kinase</keyword>
<dbReference type="Gene3D" id="3.30.200.20">
    <property type="entry name" value="Phosphorylase Kinase, domain 1"/>
    <property type="match status" value="1"/>
</dbReference>
<proteinExistence type="inferred from homology"/>
<accession>A0ABQ8M2Q9</accession>
<dbReference type="InterPro" id="IPR011009">
    <property type="entry name" value="Kinase-like_dom_sf"/>
</dbReference>
<dbReference type="PROSITE" id="PS00108">
    <property type="entry name" value="PROTEIN_KINASE_ST"/>
    <property type="match status" value="1"/>
</dbReference>
<dbReference type="GO" id="GO:0016301">
    <property type="term" value="F:kinase activity"/>
    <property type="evidence" value="ECO:0007669"/>
    <property type="project" value="UniProtKB-KW"/>
</dbReference>
<dbReference type="InterPro" id="IPR008271">
    <property type="entry name" value="Ser/Thr_kinase_AS"/>
</dbReference>
<dbReference type="EMBL" id="JACTAM010000014">
    <property type="protein sequence ID" value="KAI2657175.1"/>
    <property type="molecule type" value="Genomic_DNA"/>
</dbReference>
<dbReference type="Gene3D" id="1.10.510.10">
    <property type="entry name" value="Transferase(Phosphotransferase) domain 1"/>
    <property type="match status" value="1"/>
</dbReference>
<feature type="compositionally biased region" description="Basic and acidic residues" evidence="10">
    <location>
        <begin position="52"/>
        <end position="62"/>
    </location>
</feature>
<dbReference type="PANTHER" id="PTHR22984">
    <property type="entry name" value="SERINE/THREONINE-PROTEIN KINASE PIM"/>
    <property type="match status" value="1"/>
</dbReference>
<gene>
    <name evidence="12" type="ORF">H4Q32_021270</name>
</gene>
<evidence type="ECO:0000256" key="4">
    <source>
        <dbReference type="ARBA" id="ARBA00022679"/>
    </source>
</evidence>
<evidence type="ECO:0000256" key="6">
    <source>
        <dbReference type="ARBA" id="ARBA00022777"/>
    </source>
</evidence>
<comment type="catalytic activity">
    <reaction evidence="8">
        <text>L-threonyl-[protein] + ATP = O-phospho-L-threonyl-[protein] + ADP + H(+)</text>
        <dbReference type="Rhea" id="RHEA:46608"/>
        <dbReference type="Rhea" id="RHEA-COMP:11060"/>
        <dbReference type="Rhea" id="RHEA-COMP:11605"/>
        <dbReference type="ChEBI" id="CHEBI:15378"/>
        <dbReference type="ChEBI" id="CHEBI:30013"/>
        <dbReference type="ChEBI" id="CHEBI:30616"/>
        <dbReference type="ChEBI" id="CHEBI:61977"/>
        <dbReference type="ChEBI" id="CHEBI:456216"/>
        <dbReference type="EC" id="2.7.11.1"/>
    </reaction>
</comment>
<comment type="similarity">
    <text evidence="1">Belongs to the protein kinase superfamily. CAMK Ser/Thr protein kinase family. PIM subfamily.</text>
</comment>
<dbReference type="Pfam" id="PF00069">
    <property type="entry name" value="Pkinase"/>
    <property type="match status" value="1"/>
</dbReference>
<dbReference type="PANTHER" id="PTHR22984:SF11">
    <property type="entry name" value="AURORA KINASE-RELATED"/>
    <property type="match status" value="1"/>
</dbReference>
<feature type="compositionally biased region" description="Polar residues" evidence="10">
    <location>
        <begin position="156"/>
        <end position="169"/>
    </location>
</feature>
<name>A0ABQ8M2Q9_LABRO</name>
<evidence type="ECO:0000256" key="7">
    <source>
        <dbReference type="ARBA" id="ARBA00022840"/>
    </source>
</evidence>
<feature type="region of interest" description="Disordered" evidence="10">
    <location>
        <begin position="1"/>
        <end position="72"/>
    </location>
</feature>
<evidence type="ECO:0000313" key="12">
    <source>
        <dbReference type="EMBL" id="KAI2657175.1"/>
    </source>
</evidence>
<evidence type="ECO:0000259" key="11">
    <source>
        <dbReference type="PROSITE" id="PS50011"/>
    </source>
</evidence>
<keyword evidence="7" id="KW-0067">ATP-binding</keyword>
<keyword evidence="13" id="KW-1185">Reference proteome</keyword>
<dbReference type="PROSITE" id="PS50011">
    <property type="entry name" value="PROTEIN_KINASE_DOM"/>
    <property type="match status" value="1"/>
</dbReference>
<feature type="region of interest" description="Disordered" evidence="10">
    <location>
        <begin position="87"/>
        <end position="173"/>
    </location>
</feature>
<comment type="caution">
    <text evidence="12">The sequence shown here is derived from an EMBL/GenBank/DDBJ whole genome shotgun (WGS) entry which is preliminary data.</text>
</comment>
<feature type="region of interest" description="Disordered" evidence="10">
    <location>
        <begin position="605"/>
        <end position="629"/>
    </location>
</feature>
<feature type="compositionally biased region" description="Polar residues" evidence="10">
    <location>
        <begin position="109"/>
        <end position="124"/>
    </location>
</feature>
<dbReference type="InterPro" id="IPR051138">
    <property type="entry name" value="PIM_Ser/Thr_kinase"/>
</dbReference>
<keyword evidence="6 12" id="KW-0418">Kinase</keyword>
<reference evidence="12 13" key="1">
    <citation type="submission" date="2022-01" db="EMBL/GenBank/DDBJ databases">
        <title>A high-quality chromosome-level genome assembly of rohu carp, Labeo rohita.</title>
        <authorList>
            <person name="Arick M.A. II"/>
            <person name="Hsu C.-Y."/>
            <person name="Magbanua Z."/>
            <person name="Pechanova O."/>
            <person name="Grover C."/>
            <person name="Miller E."/>
            <person name="Thrash A."/>
            <person name="Ezzel L."/>
            <person name="Alam S."/>
            <person name="Benzie J."/>
            <person name="Hamilton M."/>
            <person name="Karsi A."/>
            <person name="Lawrence M.L."/>
            <person name="Peterson D.G."/>
        </authorList>
    </citation>
    <scope>NUCLEOTIDE SEQUENCE [LARGE SCALE GENOMIC DNA]</scope>
    <source>
        <strain evidence="13">BAU-BD-2019</strain>
        <tissue evidence="12">Blood</tissue>
    </source>
</reference>
<feature type="compositionally biased region" description="Basic and acidic residues" evidence="10">
    <location>
        <begin position="32"/>
        <end position="42"/>
    </location>
</feature>
<evidence type="ECO:0000256" key="2">
    <source>
        <dbReference type="ARBA" id="ARBA00012513"/>
    </source>
</evidence>
<evidence type="ECO:0000256" key="9">
    <source>
        <dbReference type="ARBA" id="ARBA00048679"/>
    </source>
</evidence>
<keyword evidence="4" id="KW-0808">Transferase</keyword>
<comment type="catalytic activity">
    <reaction evidence="9">
        <text>L-seryl-[protein] + ATP = O-phospho-L-seryl-[protein] + ADP + H(+)</text>
        <dbReference type="Rhea" id="RHEA:17989"/>
        <dbReference type="Rhea" id="RHEA-COMP:9863"/>
        <dbReference type="Rhea" id="RHEA-COMP:11604"/>
        <dbReference type="ChEBI" id="CHEBI:15378"/>
        <dbReference type="ChEBI" id="CHEBI:29999"/>
        <dbReference type="ChEBI" id="CHEBI:30616"/>
        <dbReference type="ChEBI" id="CHEBI:83421"/>
        <dbReference type="ChEBI" id="CHEBI:456216"/>
        <dbReference type="EC" id="2.7.11.1"/>
    </reaction>
</comment>
<organism evidence="12 13">
    <name type="scientific">Labeo rohita</name>
    <name type="common">Indian major carp</name>
    <name type="synonym">Cyprinus rohita</name>
    <dbReference type="NCBI Taxonomy" id="84645"/>
    <lineage>
        <taxon>Eukaryota</taxon>
        <taxon>Metazoa</taxon>
        <taxon>Chordata</taxon>
        <taxon>Craniata</taxon>
        <taxon>Vertebrata</taxon>
        <taxon>Euteleostomi</taxon>
        <taxon>Actinopterygii</taxon>
        <taxon>Neopterygii</taxon>
        <taxon>Teleostei</taxon>
        <taxon>Ostariophysi</taxon>
        <taxon>Cypriniformes</taxon>
        <taxon>Cyprinidae</taxon>
        <taxon>Labeoninae</taxon>
        <taxon>Labeonini</taxon>
        <taxon>Labeo</taxon>
    </lineage>
</organism>
<dbReference type="SUPFAM" id="SSF56112">
    <property type="entry name" value="Protein kinase-like (PK-like)"/>
    <property type="match status" value="1"/>
</dbReference>